<dbReference type="PROSITE" id="PS50893">
    <property type="entry name" value="ABC_TRANSPORTER_2"/>
    <property type="match status" value="1"/>
</dbReference>
<keyword evidence="2" id="KW-0547">Nucleotide-binding</keyword>
<dbReference type="InterPro" id="IPR003439">
    <property type="entry name" value="ABC_transporter-like_ATP-bd"/>
</dbReference>
<evidence type="ECO:0000256" key="3">
    <source>
        <dbReference type="ARBA" id="ARBA00022840"/>
    </source>
</evidence>
<dbReference type="SUPFAM" id="SSF52540">
    <property type="entry name" value="P-loop containing nucleoside triphosphate hydrolases"/>
    <property type="match status" value="1"/>
</dbReference>
<proteinExistence type="predicted"/>
<dbReference type="InterPro" id="IPR027417">
    <property type="entry name" value="P-loop_NTPase"/>
</dbReference>
<protein>
    <submittedName>
        <fullName evidence="5">ABC transporter ATP-binding protein</fullName>
    </submittedName>
</protein>
<dbReference type="SUPFAM" id="SSF50331">
    <property type="entry name" value="MOP-like"/>
    <property type="match status" value="1"/>
</dbReference>
<gene>
    <name evidence="5" type="ORF">NK667_06465</name>
</gene>
<evidence type="ECO:0000313" key="6">
    <source>
        <dbReference type="Proteomes" id="UP001059607"/>
    </source>
</evidence>
<dbReference type="InterPro" id="IPR013611">
    <property type="entry name" value="Transp-assoc_OB_typ2"/>
</dbReference>
<dbReference type="Gene3D" id="3.40.50.300">
    <property type="entry name" value="P-loop containing nucleotide triphosphate hydrolases"/>
    <property type="match status" value="1"/>
</dbReference>
<dbReference type="GO" id="GO:0005524">
    <property type="term" value="F:ATP binding"/>
    <property type="evidence" value="ECO:0007669"/>
    <property type="project" value="UniProtKB-KW"/>
</dbReference>
<feature type="domain" description="ABC transporter" evidence="4">
    <location>
        <begin position="6"/>
        <end position="237"/>
    </location>
</feature>
<dbReference type="InterPro" id="IPR003593">
    <property type="entry name" value="AAA+_ATPase"/>
</dbReference>
<dbReference type="Pfam" id="PF08402">
    <property type="entry name" value="TOBE_2"/>
    <property type="match status" value="1"/>
</dbReference>
<dbReference type="InterPro" id="IPR017871">
    <property type="entry name" value="ABC_transporter-like_CS"/>
</dbReference>
<dbReference type="Proteomes" id="UP001059607">
    <property type="component" value="Chromosome"/>
</dbReference>
<accession>A0ABY5EML2</accession>
<dbReference type="PANTHER" id="PTHR42781:SF4">
    <property type="entry name" value="SPERMIDINE_PUTRESCINE IMPORT ATP-BINDING PROTEIN POTA"/>
    <property type="match status" value="1"/>
</dbReference>
<evidence type="ECO:0000256" key="2">
    <source>
        <dbReference type="ARBA" id="ARBA00022741"/>
    </source>
</evidence>
<dbReference type="SMART" id="SM00382">
    <property type="entry name" value="AAA"/>
    <property type="match status" value="1"/>
</dbReference>
<evidence type="ECO:0000313" key="5">
    <source>
        <dbReference type="EMBL" id="UTO15987.1"/>
    </source>
</evidence>
<evidence type="ECO:0000259" key="4">
    <source>
        <dbReference type="PROSITE" id="PS50893"/>
    </source>
</evidence>
<keyword evidence="3 5" id="KW-0067">ATP-binding</keyword>
<dbReference type="PROSITE" id="PS00211">
    <property type="entry name" value="ABC_TRANSPORTER_1"/>
    <property type="match status" value="1"/>
</dbReference>
<dbReference type="PANTHER" id="PTHR42781">
    <property type="entry name" value="SPERMIDINE/PUTRESCINE IMPORT ATP-BINDING PROTEIN POTA"/>
    <property type="match status" value="1"/>
</dbReference>
<dbReference type="RefSeq" id="WP_054614107.1">
    <property type="nucleotide sequence ID" value="NZ_CP101125.1"/>
</dbReference>
<dbReference type="InterPro" id="IPR008995">
    <property type="entry name" value="Mo/tungstate-bd_C_term_dom"/>
</dbReference>
<keyword evidence="1" id="KW-0813">Transport</keyword>
<dbReference type="Pfam" id="PF00005">
    <property type="entry name" value="ABC_tran"/>
    <property type="match status" value="1"/>
</dbReference>
<name>A0ABY5EML2_9PSED</name>
<keyword evidence="6" id="KW-1185">Reference proteome</keyword>
<organism evidence="5 6">
    <name type="scientific">Pseudomonas nunensis</name>
    <dbReference type="NCBI Taxonomy" id="2961896"/>
    <lineage>
        <taxon>Bacteria</taxon>
        <taxon>Pseudomonadati</taxon>
        <taxon>Pseudomonadota</taxon>
        <taxon>Gammaproteobacteria</taxon>
        <taxon>Pseudomonadales</taxon>
        <taxon>Pseudomonadaceae</taxon>
        <taxon>Pseudomonas</taxon>
    </lineage>
</organism>
<reference evidence="5" key="1">
    <citation type="submission" date="2022-07" db="EMBL/GenBank/DDBJ databases">
        <title>Pseudomonas nunamit sp. nov. an antifungal species isolated from Greenland.</title>
        <authorList>
            <person name="Ntana F."/>
            <person name="Hennessy R.C."/>
            <person name="Zervas A."/>
            <person name="Stougaard P."/>
        </authorList>
    </citation>
    <scope>NUCLEOTIDE SEQUENCE</scope>
    <source>
        <strain evidence="5">In5</strain>
    </source>
</reference>
<sequence length="343" mass="37332">MTGTTIRLQGCRKAFSDGTVAVDDLNLTIEAGETLAILGPSGCGKTTTLRMIAGLERPDVGQIFFADSDVTRLPIERRDVGMVFQNYALFPNLDVAGNIVYGLKIRGLSPAERNKRCAELLELVGLQDHGKRRIHELSGGQRQRVALARALAPRPRVLLLDEPLAALDAQLRERLRSELDQLLRSLRITSVFVTHDQGEAMALGDRILVMERGRVAQMATPRDIYQQPANAFVASFVGNLNAFPVIEPTAHGLKVSGGELPWKGIPVPKTVYCRPEHLRVMDGAGHVRGRLVGQFFQGAQSRLLVDIGAEQPLLVDSADGVIHATGALIALAIEPHVLFTLHS</sequence>
<dbReference type="EMBL" id="CP101125">
    <property type="protein sequence ID" value="UTO15987.1"/>
    <property type="molecule type" value="Genomic_DNA"/>
</dbReference>
<dbReference type="InterPro" id="IPR050093">
    <property type="entry name" value="ABC_SmlMolc_Importer"/>
</dbReference>
<evidence type="ECO:0000256" key="1">
    <source>
        <dbReference type="ARBA" id="ARBA00022448"/>
    </source>
</evidence>